<dbReference type="PANTHER" id="PTHR42800">
    <property type="entry name" value="EXOINULINASE INUD (AFU_ORTHOLOGUE AFUA_5G00480)"/>
    <property type="match status" value="1"/>
</dbReference>
<dbReference type="Gene3D" id="2.60.120.560">
    <property type="entry name" value="Exo-inulinase, domain 1"/>
    <property type="match status" value="1"/>
</dbReference>
<keyword evidence="3 4" id="KW-0326">Glycosidase</keyword>
<dbReference type="CDD" id="cd18621">
    <property type="entry name" value="GH32_XdINV-like"/>
    <property type="match status" value="1"/>
</dbReference>
<dbReference type="SMART" id="SM00640">
    <property type="entry name" value="Glyco_32"/>
    <property type="match status" value="1"/>
</dbReference>
<dbReference type="Gene3D" id="2.115.10.20">
    <property type="entry name" value="Glycosyl hydrolase domain, family 43"/>
    <property type="match status" value="1"/>
</dbReference>
<dbReference type="SUPFAM" id="SSF75005">
    <property type="entry name" value="Arabinanase/levansucrase/invertase"/>
    <property type="match status" value="1"/>
</dbReference>
<evidence type="ECO:0000256" key="2">
    <source>
        <dbReference type="ARBA" id="ARBA00022801"/>
    </source>
</evidence>
<evidence type="ECO:0000259" key="6">
    <source>
        <dbReference type="Pfam" id="PF08244"/>
    </source>
</evidence>
<dbReference type="InterPro" id="IPR013189">
    <property type="entry name" value="Glyco_hydro_32_C"/>
</dbReference>
<dbReference type="GO" id="GO:0005737">
    <property type="term" value="C:cytoplasm"/>
    <property type="evidence" value="ECO:0007669"/>
    <property type="project" value="TreeGrafter"/>
</dbReference>
<organism evidence="7 8">
    <name type="scientific">Extremus antarcticus</name>
    <dbReference type="NCBI Taxonomy" id="702011"/>
    <lineage>
        <taxon>Eukaryota</taxon>
        <taxon>Fungi</taxon>
        <taxon>Dikarya</taxon>
        <taxon>Ascomycota</taxon>
        <taxon>Pezizomycotina</taxon>
        <taxon>Dothideomycetes</taxon>
        <taxon>Dothideomycetidae</taxon>
        <taxon>Mycosphaerellales</taxon>
        <taxon>Extremaceae</taxon>
        <taxon>Extremus</taxon>
    </lineage>
</organism>
<protein>
    <recommendedName>
        <fullName evidence="9">Glycoside hydrolase family 32 protein</fullName>
    </recommendedName>
</protein>
<dbReference type="Proteomes" id="UP001271007">
    <property type="component" value="Unassembled WGS sequence"/>
</dbReference>
<evidence type="ECO:0000256" key="4">
    <source>
        <dbReference type="RuleBase" id="RU362110"/>
    </source>
</evidence>
<evidence type="ECO:0000256" key="3">
    <source>
        <dbReference type="ARBA" id="ARBA00023295"/>
    </source>
</evidence>
<dbReference type="InterPro" id="IPR001362">
    <property type="entry name" value="Glyco_hydro_32"/>
</dbReference>
<sequence length="574" mass="62806">MSSISGTRSTSINISWGYATSKDLVTFTDHNSWEGSSALALGPTGNGSFPQAYNGLGIFSGTAQPVNLQGEVDGTLILFYTSVSKLPTSWTLPYMPHTESQSLAYSTDGGDSWQEYENNPVIRTTTERPPMHWNITGFRDPFFEPVPALDDVLEVDEPHYYAVFGSGIKGVGPRIPLWTAPASDLTEWTFLGALWEPEANSSLGPVLSTRTYGFNFEVSGFFELKDNAGNEHWFVNMGAEGGNLTYAESQHSALWNEGLITRRENGSAQFTPVAGGLGDWGLSYALTSFNDTKNNRRVQLAWAPEDIVGDAGLFSVSQQGFQGSMTLFRELFVHEIDNVVDTDGELTTNLNARLTRNDDGTYLAQTLGVRPLPDVVAGLRGAAHSCPYGNSKSYSSTTMLKKSGSSSLELKATVSSATGAVGLIVAAAPDMSEYTEIIYEPSNHTLLVVREHSTTLAKQFNLATVTGYFYPYTIKSEAGTEQQESITMDVFLDGSLLEVYLNDRFALATRIYPANRCSTGYGIYVEDGSEATIENVHAWENLLHVWSDRPMNSSSPLVFDTAEETNDYVWWPGN</sequence>
<dbReference type="InterPro" id="IPR013320">
    <property type="entry name" value="ConA-like_dom_sf"/>
</dbReference>
<dbReference type="InterPro" id="IPR013148">
    <property type="entry name" value="Glyco_hydro_32_N"/>
</dbReference>
<evidence type="ECO:0000313" key="7">
    <source>
        <dbReference type="EMBL" id="KAK3055757.1"/>
    </source>
</evidence>
<dbReference type="EMBL" id="JAWDJX010000007">
    <property type="protein sequence ID" value="KAK3055757.1"/>
    <property type="molecule type" value="Genomic_DNA"/>
</dbReference>
<evidence type="ECO:0000259" key="5">
    <source>
        <dbReference type="Pfam" id="PF00251"/>
    </source>
</evidence>
<dbReference type="Pfam" id="PF00251">
    <property type="entry name" value="Glyco_hydro_32N"/>
    <property type="match status" value="1"/>
</dbReference>
<evidence type="ECO:0000256" key="1">
    <source>
        <dbReference type="ARBA" id="ARBA00009902"/>
    </source>
</evidence>
<dbReference type="GO" id="GO:0004575">
    <property type="term" value="F:sucrose alpha-glucosidase activity"/>
    <property type="evidence" value="ECO:0007669"/>
    <property type="project" value="TreeGrafter"/>
</dbReference>
<evidence type="ECO:0000313" key="8">
    <source>
        <dbReference type="Proteomes" id="UP001271007"/>
    </source>
</evidence>
<feature type="domain" description="Glycosyl hydrolase family 32 N-terminal" evidence="5">
    <location>
        <begin position="13"/>
        <end position="335"/>
    </location>
</feature>
<keyword evidence="8" id="KW-1185">Reference proteome</keyword>
<keyword evidence="2 4" id="KW-0378">Hydrolase</keyword>
<dbReference type="GO" id="GO:0005987">
    <property type="term" value="P:sucrose catabolic process"/>
    <property type="evidence" value="ECO:0007669"/>
    <property type="project" value="TreeGrafter"/>
</dbReference>
<evidence type="ECO:0008006" key="9">
    <source>
        <dbReference type="Google" id="ProtNLM"/>
    </source>
</evidence>
<dbReference type="Pfam" id="PF08244">
    <property type="entry name" value="Glyco_hydro_32C"/>
    <property type="match status" value="1"/>
</dbReference>
<name>A0AAJ0GE39_9PEZI</name>
<proteinExistence type="inferred from homology"/>
<reference evidence="7" key="1">
    <citation type="submission" date="2023-04" db="EMBL/GenBank/DDBJ databases">
        <title>Black Yeasts Isolated from many extreme environments.</title>
        <authorList>
            <person name="Coleine C."/>
            <person name="Stajich J.E."/>
            <person name="Selbmann L."/>
        </authorList>
    </citation>
    <scope>NUCLEOTIDE SEQUENCE</scope>
    <source>
        <strain evidence="7">CCFEE 5312</strain>
    </source>
</reference>
<dbReference type="InterPro" id="IPR023296">
    <property type="entry name" value="Glyco_hydro_beta-prop_sf"/>
</dbReference>
<feature type="domain" description="Glycosyl hydrolase family 32 C-terminal" evidence="6">
    <location>
        <begin position="397"/>
        <end position="540"/>
    </location>
</feature>
<comment type="similarity">
    <text evidence="1 4">Belongs to the glycosyl hydrolase 32 family.</text>
</comment>
<comment type="caution">
    <text evidence="7">The sequence shown here is derived from an EMBL/GenBank/DDBJ whole genome shotgun (WGS) entry which is preliminary data.</text>
</comment>
<dbReference type="PANTHER" id="PTHR42800:SF3">
    <property type="entry name" value="GLYCOSYL HYDROLASE FAMILY 32 N-TERMINAL DOMAIN-CONTAINING PROTEIN"/>
    <property type="match status" value="1"/>
</dbReference>
<gene>
    <name evidence="7" type="ORF">LTR09_002991</name>
</gene>
<accession>A0AAJ0GE39</accession>
<dbReference type="SUPFAM" id="SSF49899">
    <property type="entry name" value="Concanavalin A-like lectins/glucanases"/>
    <property type="match status" value="1"/>
</dbReference>
<dbReference type="AlphaFoldDB" id="A0AAJ0GE39"/>